<evidence type="ECO:0000313" key="3">
    <source>
        <dbReference type="Proteomes" id="UP000233750"/>
    </source>
</evidence>
<dbReference type="EMBL" id="PJMY01000003">
    <property type="protein sequence ID" value="PKV97608.1"/>
    <property type="molecule type" value="Genomic_DNA"/>
</dbReference>
<dbReference type="PANTHER" id="PTHR43784">
    <property type="entry name" value="GDSL-LIKE LIPASE/ACYLHYDROLASE, PUTATIVE (AFU_ORTHOLOGUE AFUA_2G00820)-RELATED"/>
    <property type="match status" value="1"/>
</dbReference>
<feature type="domain" description="SGNH hydrolase-type esterase" evidence="1">
    <location>
        <begin position="15"/>
        <end position="190"/>
    </location>
</feature>
<reference evidence="2 3" key="1">
    <citation type="submission" date="2017-12" db="EMBL/GenBank/DDBJ databases">
        <title>Sequencing the genomes of 1000 Actinobacteria strains.</title>
        <authorList>
            <person name="Klenk H.-P."/>
        </authorList>
    </citation>
    <scope>NUCLEOTIDE SEQUENCE [LARGE SCALE GENOMIC DNA]</scope>
    <source>
        <strain evidence="2 3">DSM 45165</strain>
    </source>
</reference>
<name>A0A2N3WUR8_9PSEU</name>
<sequence>MTGKGPTLPQHELTVIGDSFAEGRGAAKQADGSFAGFTVHMAQSLGIRGPVLNLGSYGATTQDVVDRQLAAALANPAPLMGVIVGGNDLVTDYDPERFRRNLRTIYTSLAAPGRLVFTTNWPRIPDRLPGLPDAARAVLRQRFAEANDYLGRLVPELGLVCLDLANAPVTADPVMWCPDGMHPSAAGHELIGAAMADLVDEARCALL</sequence>
<protein>
    <submittedName>
        <fullName evidence="2">Lysophospholipase L1-like esterase</fullName>
    </submittedName>
</protein>
<evidence type="ECO:0000259" key="1">
    <source>
        <dbReference type="Pfam" id="PF13472"/>
    </source>
</evidence>
<dbReference type="Proteomes" id="UP000233750">
    <property type="component" value="Unassembled WGS sequence"/>
</dbReference>
<dbReference type="PANTHER" id="PTHR43784:SF2">
    <property type="entry name" value="GDSL-LIKE LIPASE_ACYLHYDROLASE, PUTATIVE (AFU_ORTHOLOGUE AFUA_2G00820)-RELATED"/>
    <property type="match status" value="1"/>
</dbReference>
<dbReference type="InterPro" id="IPR013830">
    <property type="entry name" value="SGNH_hydro"/>
</dbReference>
<evidence type="ECO:0000313" key="2">
    <source>
        <dbReference type="EMBL" id="PKV97608.1"/>
    </source>
</evidence>
<dbReference type="Gene3D" id="3.40.50.1110">
    <property type="entry name" value="SGNH hydrolase"/>
    <property type="match status" value="1"/>
</dbReference>
<gene>
    <name evidence="2" type="ORF">ATK30_8595</name>
</gene>
<accession>A0A2N3WUR8</accession>
<organism evidence="2 3">
    <name type="scientific">Amycolatopsis echigonensis</name>
    <dbReference type="NCBI Taxonomy" id="2576905"/>
    <lineage>
        <taxon>Bacteria</taxon>
        <taxon>Bacillati</taxon>
        <taxon>Actinomycetota</taxon>
        <taxon>Actinomycetes</taxon>
        <taxon>Pseudonocardiales</taxon>
        <taxon>Pseudonocardiaceae</taxon>
        <taxon>Amycolatopsis</taxon>
    </lineage>
</organism>
<proteinExistence type="predicted"/>
<dbReference type="AlphaFoldDB" id="A0A2N3WUR8"/>
<dbReference type="InterPro" id="IPR053140">
    <property type="entry name" value="GDSL_Rv0518-like"/>
</dbReference>
<dbReference type="SUPFAM" id="SSF52266">
    <property type="entry name" value="SGNH hydrolase"/>
    <property type="match status" value="1"/>
</dbReference>
<comment type="caution">
    <text evidence="2">The sequence shown here is derived from an EMBL/GenBank/DDBJ whole genome shotgun (WGS) entry which is preliminary data.</text>
</comment>
<dbReference type="Pfam" id="PF13472">
    <property type="entry name" value="Lipase_GDSL_2"/>
    <property type="match status" value="1"/>
</dbReference>
<keyword evidence="3" id="KW-1185">Reference proteome</keyword>
<dbReference type="InterPro" id="IPR036514">
    <property type="entry name" value="SGNH_hydro_sf"/>
</dbReference>